<dbReference type="InterPro" id="IPR050109">
    <property type="entry name" value="HTH-type_TetR-like_transc_reg"/>
</dbReference>
<evidence type="ECO:0000259" key="3">
    <source>
        <dbReference type="PROSITE" id="PS50977"/>
    </source>
</evidence>
<dbReference type="PRINTS" id="PR00455">
    <property type="entry name" value="HTHTETR"/>
</dbReference>
<reference evidence="4 5" key="1">
    <citation type="journal article" date="2013" name="Genome Announc.">
        <title>Genome Sequence of Thalassolituus oleivorans MIL-1 (DSM 14913T).</title>
        <authorList>
            <person name="Golyshin P.N."/>
            <person name="Werner J."/>
            <person name="Chernikova T.N."/>
            <person name="Tran H."/>
            <person name="Ferrer M."/>
            <person name="Yakimov M.M."/>
            <person name="Teeling H."/>
            <person name="Golyshina O.V."/>
        </authorList>
    </citation>
    <scope>NUCLEOTIDE SEQUENCE [LARGE SCALE GENOMIC DNA]</scope>
    <source>
        <strain evidence="4 5">MIL-1</strain>
    </source>
</reference>
<dbReference type="PANTHER" id="PTHR30055">
    <property type="entry name" value="HTH-TYPE TRANSCRIPTIONAL REGULATOR RUTR"/>
    <property type="match status" value="1"/>
</dbReference>
<dbReference type="SUPFAM" id="SSF48498">
    <property type="entry name" value="Tetracyclin repressor-like, C-terminal domain"/>
    <property type="match status" value="1"/>
</dbReference>
<evidence type="ECO:0000256" key="2">
    <source>
        <dbReference type="PROSITE-ProRule" id="PRU00335"/>
    </source>
</evidence>
<dbReference type="GO" id="GO:0003700">
    <property type="term" value="F:DNA-binding transcription factor activity"/>
    <property type="evidence" value="ECO:0007669"/>
    <property type="project" value="TreeGrafter"/>
</dbReference>
<dbReference type="Proteomes" id="UP000011866">
    <property type="component" value="Chromosome"/>
</dbReference>
<dbReference type="STRING" id="187493.CN03_13995"/>
<organism evidence="4 5">
    <name type="scientific">Thalassolituus oleivorans MIL-1</name>
    <dbReference type="NCBI Taxonomy" id="1298593"/>
    <lineage>
        <taxon>Bacteria</taxon>
        <taxon>Pseudomonadati</taxon>
        <taxon>Pseudomonadota</taxon>
        <taxon>Gammaproteobacteria</taxon>
        <taxon>Oceanospirillales</taxon>
        <taxon>Oceanospirillaceae</taxon>
        <taxon>Thalassolituus</taxon>
    </lineage>
</organism>
<dbReference type="AlphaFoldDB" id="M5DQ16"/>
<dbReference type="eggNOG" id="COG1309">
    <property type="taxonomic scope" value="Bacteria"/>
</dbReference>
<dbReference type="RefSeq" id="WP_015485999.1">
    <property type="nucleotide sequence ID" value="NC_020888.1"/>
</dbReference>
<feature type="DNA-binding region" description="H-T-H motif" evidence="2">
    <location>
        <begin position="24"/>
        <end position="43"/>
    </location>
</feature>
<sequence length="187" mass="20991">MDKREQILEAAANLIAEQGLQSSPVSQVAKQACCGAGTIYRYFETKESLIEELFVLMLQRLTIACLEGDESSRTPEQRLRHIWANTYNYLHENERDCVLLDHLAACPSISEEIRAEALENIHSVLFALLDQGKADGIIKDLPNEVLATFAYGGLATIAKKRRIAPHMMGKQISNEMLTQLCWDAIRT</sequence>
<evidence type="ECO:0000313" key="5">
    <source>
        <dbReference type="Proteomes" id="UP000011866"/>
    </source>
</evidence>
<dbReference type="HOGENOM" id="CLU_069356_12_9_6"/>
<keyword evidence="5" id="KW-1185">Reference proteome</keyword>
<dbReference type="Gene3D" id="1.10.357.10">
    <property type="entry name" value="Tetracycline Repressor, domain 2"/>
    <property type="match status" value="1"/>
</dbReference>
<dbReference type="InterPro" id="IPR001647">
    <property type="entry name" value="HTH_TetR"/>
</dbReference>
<dbReference type="InterPro" id="IPR036271">
    <property type="entry name" value="Tet_transcr_reg_TetR-rel_C_sf"/>
</dbReference>
<dbReference type="PROSITE" id="PS50977">
    <property type="entry name" value="HTH_TETR_2"/>
    <property type="match status" value="1"/>
</dbReference>
<evidence type="ECO:0000256" key="1">
    <source>
        <dbReference type="ARBA" id="ARBA00023125"/>
    </source>
</evidence>
<dbReference type="GO" id="GO:0000976">
    <property type="term" value="F:transcription cis-regulatory region binding"/>
    <property type="evidence" value="ECO:0007669"/>
    <property type="project" value="TreeGrafter"/>
</dbReference>
<evidence type="ECO:0000313" key="4">
    <source>
        <dbReference type="EMBL" id="CCU71262.1"/>
    </source>
</evidence>
<keyword evidence="1 2" id="KW-0238">DNA-binding</keyword>
<feature type="domain" description="HTH tetR-type" evidence="3">
    <location>
        <begin position="1"/>
        <end position="61"/>
    </location>
</feature>
<dbReference type="PANTHER" id="PTHR30055:SF207">
    <property type="entry name" value="HTH-TYPE TRANSCRIPTIONAL REPRESSOR FATR"/>
    <property type="match status" value="1"/>
</dbReference>
<dbReference type="Pfam" id="PF22604">
    <property type="entry name" value="TetR_HI_0893_C"/>
    <property type="match status" value="1"/>
</dbReference>
<accession>M5DQ16</accession>
<proteinExistence type="predicted"/>
<dbReference type="InterPro" id="IPR009057">
    <property type="entry name" value="Homeodomain-like_sf"/>
</dbReference>
<dbReference type="KEGG" id="tol:TOL_0824"/>
<dbReference type="SUPFAM" id="SSF46689">
    <property type="entry name" value="Homeodomain-like"/>
    <property type="match status" value="1"/>
</dbReference>
<dbReference type="GeneID" id="79178443"/>
<gene>
    <name evidence="4" type="ORF">TOL_0824</name>
</gene>
<dbReference type="EMBL" id="HF680312">
    <property type="protein sequence ID" value="CCU71262.1"/>
    <property type="molecule type" value="Genomic_DNA"/>
</dbReference>
<protein>
    <recommendedName>
        <fullName evidence="3">HTH tetR-type domain-containing protein</fullName>
    </recommendedName>
</protein>
<name>M5DQ16_9GAMM</name>
<dbReference type="InterPro" id="IPR054422">
    <property type="entry name" value="TetR-like_HI_0893_C"/>
</dbReference>
<dbReference type="Pfam" id="PF00440">
    <property type="entry name" value="TetR_N"/>
    <property type="match status" value="1"/>
</dbReference>